<protein>
    <recommendedName>
        <fullName evidence="3">Transposase</fullName>
    </recommendedName>
</protein>
<evidence type="ECO:0000313" key="1">
    <source>
        <dbReference type="EMBL" id="ASG68374.1"/>
    </source>
</evidence>
<proteinExistence type="predicted"/>
<dbReference type="EMBL" id="CP022132">
    <property type="protein sequence ID" value="ASG68374.1"/>
    <property type="molecule type" value="Genomic_DNA"/>
</dbReference>
<dbReference type="Proteomes" id="UP000249910">
    <property type="component" value="Chromosome"/>
</dbReference>
<sequence>MFAIYWKVKSIYTHTKKYWNGLFPSLAGHAAFNKRINKLESVFVTLIEPYQKKCLQIFMM</sequence>
<evidence type="ECO:0008006" key="3">
    <source>
        <dbReference type="Google" id="ProtNLM"/>
    </source>
</evidence>
<evidence type="ECO:0000313" key="2">
    <source>
        <dbReference type="Proteomes" id="UP000249910"/>
    </source>
</evidence>
<name>A0ABM6M0J3_9GAMM</name>
<gene>
    <name evidence="1" type="ORF">CDV26_08215</name>
</gene>
<keyword evidence="2" id="KW-1185">Reference proteome</keyword>
<accession>A0ABM6M0J3</accession>
<reference evidence="1 2" key="1">
    <citation type="submission" date="2017-06" db="EMBL/GenBank/DDBJ databases">
        <title>Complete genome of Francisella halioticida.</title>
        <authorList>
            <person name="Sjodin A."/>
        </authorList>
    </citation>
    <scope>NUCLEOTIDE SEQUENCE [LARGE SCALE GENOMIC DNA]</scope>
    <source>
        <strain evidence="1 2">DSM 23729</strain>
    </source>
</reference>
<organism evidence="1 2">
    <name type="scientific">Francisella halioticida</name>
    <dbReference type="NCBI Taxonomy" id="549298"/>
    <lineage>
        <taxon>Bacteria</taxon>
        <taxon>Pseudomonadati</taxon>
        <taxon>Pseudomonadota</taxon>
        <taxon>Gammaproteobacteria</taxon>
        <taxon>Thiotrichales</taxon>
        <taxon>Francisellaceae</taxon>
        <taxon>Francisella</taxon>
    </lineage>
</organism>